<dbReference type="AlphaFoldDB" id="A0AAE1S9Y1"/>
<evidence type="ECO:0000256" key="1">
    <source>
        <dbReference type="SAM" id="MobiDB-lite"/>
    </source>
</evidence>
<proteinExistence type="predicted"/>
<dbReference type="EMBL" id="JAVYJV010000007">
    <property type="protein sequence ID" value="KAK4366120.1"/>
    <property type="molecule type" value="Genomic_DNA"/>
</dbReference>
<reference evidence="2" key="1">
    <citation type="submission" date="2023-12" db="EMBL/GenBank/DDBJ databases">
        <title>Genome assembly of Anisodus tanguticus.</title>
        <authorList>
            <person name="Wang Y.-J."/>
        </authorList>
    </citation>
    <scope>NUCLEOTIDE SEQUENCE</scope>
    <source>
        <strain evidence="2">KB-2021</strain>
        <tissue evidence="2">Leaf</tissue>
    </source>
</reference>
<keyword evidence="3" id="KW-1185">Reference proteome</keyword>
<name>A0AAE1S9Y1_9SOLA</name>
<feature type="region of interest" description="Disordered" evidence="1">
    <location>
        <begin position="117"/>
        <end position="182"/>
    </location>
</feature>
<dbReference type="Proteomes" id="UP001291623">
    <property type="component" value="Unassembled WGS sequence"/>
</dbReference>
<sequence>MLATKFSFAQTCILRPVDDINADRWQRTITKVLANVQVINFRMNKDGTVEISGTVFPNEFLKILRKARKKVELCHFQFGECSSNLFLPPLAVNYGINNKYGGPNYMVSSLTGQLGQKETEPAGYYGGRDGRFLHYGDKPSQSKKSKDSSHDHNHNHNHIHGRDHNHNHNHVHERDQNQNHRHNHVTKVQLDCDKHNKQMKGRAEPLQSQGVNSCCLM</sequence>
<organism evidence="2 3">
    <name type="scientific">Anisodus tanguticus</name>
    <dbReference type="NCBI Taxonomy" id="243964"/>
    <lineage>
        <taxon>Eukaryota</taxon>
        <taxon>Viridiplantae</taxon>
        <taxon>Streptophyta</taxon>
        <taxon>Embryophyta</taxon>
        <taxon>Tracheophyta</taxon>
        <taxon>Spermatophyta</taxon>
        <taxon>Magnoliopsida</taxon>
        <taxon>eudicotyledons</taxon>
        <taxon>Gunneridae</taxon>
        <taxon>Pentapetalae</taxon>
        <taxon>asterids</taxon>
        <taxon>lamiids</taxon>
        <taxon>Solanales</taxon>
        <taxon>Solanaceae</taxon>
        <taxon>Solanoideae</taxon>
        <taxon>Hyoscyameae</taxon>
        <taxon>Anisodus</taxon>
    </lineage>
</organism>
<accession>A0AAE1S9Y1</accession>
<feature type="compositionally biased region" description="Basic and acidic residues" evidence="1">
    <location>
        <begin position="144"/>
        <end position="178"/>
    </location>
</feature>
<gene>
    <name evidence="2" type="ORF">RND71_014000</name>
</gene>
<comment type="caution">
    <text evidence="2">The sequence shown here is derived from an EMBL/GenBank/DDBJ whole genome shotgun (WGS) entry which is preliminary data.</text>
</comment>
<protein>
    <submittedName>
        <fullName evidence="2">Uncharacterized protein</fullName>
    </submittedName>
</protein>
<feature type="compositionally biased region" description="Basic and acidic residues" evidence="1">
    <location>
        <begin position="128"/>
        <end position="137"/>
    </location>
</feature>
<evidence type="ECO:0000313" key="3">
    <source>
        <dbReference type="Proteomes" id="UP001291623"/>
    </source>
</evidence>
<evidence type="ECO:0000313" key="2">
    <source>
        <dbReference type="EMBL" id="KAK4366120.1"/>
    </source>
</evidence>